<name>A0A1S1MZI0_9GAMM</name>
<gene>
    <name evidence="7" type="ORF">BIW53_18440</name>
</gene>
<organism evidence="7 8">
    <name type="scientific">Pseudoalteromonas byunsanensis</name>
    <dbReference type="NCBI Taxonomy" id="327939"/>
    <lineage>
        <taxon>Bacteria</taxon>
        <taxon>Pseudomonadati</taxon>
        <taxon>Pseudomonadota</taxon>
        <taxon>Gammaproteobacteria</taxon>
        <taxon>Alteromonadales</taxon>
        <taxon>Pseudoalteromonadaceae</taxon>
        <taxon>Pseudoalteromonas</taxon>
    </lineage>
</organism>
<dbReference type="PANTHER" id="PTHR30231">
    <property type="entry name" value="DNA POLYMERASE III SUBUNIT EPSILON"/>
    <property type="match status" value="1"/>
</dbReference>
<reference evidence="7 8" key="1">
    <citation type="submission" date="2016-10" db="EMBL/GenBank/DDBJ databases">
        <title>Pseudoalteromonas amylolytica sp. nov., isolated from the surface seawater.</title>
        <authorList>
            <person name="Wu Y.-H."/>
            <person name="Cheng H."/>
            <person name="Jin X.-B."/>
            <person name="Wang C.-S."/>
            <person name="Xu X.-W."/>
        </authorList>
    </citation>
    <scope>NUCLEOTIDE SEQUENCE [LARGE SCALE GENOMIC DNA]</scope>
    <source>
        <strain evidence="7 8">JCM 12483</strain>
    </source>
</reference>
<dbReference type="Gene3D" id="3.30.420.10">
    <property type="entry name" value="Ribonuclease H-like superfamily/Ribonuclease H"/>
    <property type="match status" value="1"/>
</dbReference>
<dbReference type="CDD" id="cd06127">
    <property type="entry name" value="DEDDh"/>
    <property type="match status" value="1"/>
</dbReference>
<evidence type="ECO:0000313" key="8">
    <source>
        <dbReference type="Proteomes" id="UP000180253"/>
    </source>
</evidence>
<keyword evidence="3" id="KW-0269">Exonuclease</keyword>
<accession>A0A1S1MZI0</accession>
<dbReference type="InterPro" id="IPR036397">
    <property type="entry name" value="RNaseH_sf"/>
</dbReference>
<dbReference type="RefSeq" id="WP_070993471.1">
    <property type="nucleotide sequence ID" value="NZ_CBCSHD010000011.1"/>
</dbReference>
<dbReference type="EMBL" id="MNAN01000035">
    <property type="protein sequence ID" value="OHU94185.1"/>
    <property type="molecule type" value="Genomic_DNA"/>
</dbReference>
<keyword evidence="2" id="KW-0378">Hydrolase</keyword>
<comment type="function">
    <text evidence="4">DNA polymerase III is a complex, multichain enzyme responsible for most of the replicative synthesis in bacteria. The epsilon subunit contain the editing function and is a proofreading 3'-5' exonuclease.</text>
</comment>
<comment type="caution">
    <text evidence="7">The sequence shown here is derived from an EMBL/GenBank/DDBJ whole genome shotgun (WGS) entry which is preliminary data.</text>
</comment>
<dbReference type="SMART" id="SM00479">
    <property type="entry name" value="EXOIII"/>
    <property type="match status" value="1"/>
</dbReference>
<keyword evidence="8" id="KW-1185">Reference proteome</keyword>
<dbReference type="AlphaFoldDB" id="A0A1S1MZI0"/>
<dbReference type="InterPro" id="IPR012337">
    <property type="entry name" value="RNaseH-like_sf"/>
</dbReference>
<dbReference type="GO" id="GO:0005829">
    <property type="term" value="C:cytosol"/>
    <property type="evidence" value="ECO:0007669"/>
    <property type="project" value="TreeGrafter"/>
</dbReference>
<evidence type="ECO:0000256" key="5">
    <source>
        <dbReference type="ARBA" id="ARBA00026073"/>
    </source>
</evidence>
<comment type="subunit">
    <text evidence="5">DNA polymerase III contains a core (composed of alpha, epsilon and theta chains) that associates with a tau subunit. This core dimerizes to form the POLIII' complex. PolIII' associates with the gamma complex (composed of gamma, delta, delta', psi and chi chains) and with the beta chain to form the complete DNA polymerase III complex.</text>
</comment>
<evidence type="ECO:0000256" key="3">
    <source>
        <dbReference type="ARBA" id="ARBA00022839"/>
    </source>
</evidence>
<feature type="domain" description="Exonuclease" evidence="6">
    <location>
        <begin position="26"/>
        <end position="199"/>
    </location>
</feature>
<evidence type="ECO:0000259" key="6">
    <source>
        <dbReference type="SMART" id="SM00479"/>
    </source>
</evidence>
<sequence>MNWIVRWWRTLYHQMKLRQLEFNGAQYVVLDLELTGLDAQKDEIVSAAWLIIEQGRIRLDSAEYYLNKEVHTLSQSPVYHGIDEQMLEQGELISQILTRLVAALEGKILVCHNAQLDWSFLKKVCRCNDFTLKPLAILDTMAIEKRRLATSTVPLGAHSLTLPICRNRYHLPEYAVHNALTDSLATAELLLAQVSAISSGKRLKLGRLLH</sequence>
<dbReference type="PANTHER" id="PTHR30231:SF4">
    <property type="entry name" value="PROTEIN NEN2"/>
    <property type="match status" value="1"/>
</dbReference>
<keyword evidence="1" id="KW-0540">Nuclease</keyword>
<proteinExistence type="predicted"/>
<dbReference type="GO" id="GO:0003676">
    <property type="term" value="F:nucleic acid binding"/>
    <property type="evidence" value="ECO:0007669"/>
    <property type="project" value="InterPro"/>
</dbReference>
<protein>
    <recommendedName>
        <fullName evidence="6">Exonuclease domain-containing protein</fullName>
    </recommendedName>
</protein>
<dbReference type="SUPFAM" id="SSF53098">
    <property type="entry name" value="Ribonuclease H-like"/>
    <property type="match status" value="1"/>
</dbReference>
<dbReference type="GO" id="GO:0006259">
    <property type="term" value="P:DNA metabolic process"/>
    <property type="evidence" value="ECO:0007669"/>
    <property type="project" value="UniProtKB-ARBA"/>
</dbReference>
<dbReference type="InterPro" id="IPR013520">
    <property type="entry name" value="Ribonucl_H"/>
</dbReference>
<evidence type="ECO:0000256" key="1">
    <source>
        <dbReference type="ARBA" id="ARBA00022722"/>
    </source>
</evidence>
<evidence type="ECO:0000313" key="7">
    <source>
        <dbReference type="EMBL" id="OHU94185.1"/>
    </source>
</evidence>
<dbReference type="Pfam" id="PF00929">
    <property type="entry name" value="RNase_T"/>
    <property type="match status" value="1"/>
</dbReference>
<evidence type="ECO:0000256" key="4">
    <source>
        <dbReference type="ARBA" id="ARBA00025483"/>
    </source>
</evidence>
<evidence type="ECO:0000256" key="2">
    <source>
        <dbReference type="ARBA" id="ARBA00022801"/>
    </source>
</evidence>
<dbReference type="GO" id="GO:0008408">
    <property type="term" value="F:3'-5' exonuclease activity"/>
    <property type="evidence" value="ECO:0007669"/>
    <property type="project" value="TreeGrafter"/>
</dbReference>
<dbReference type="STRING" id="327939.BIW53_18440"/>
<dbReference type="Proteomes" id="UP000180253">
    <property type="component" value="Unassembled WGS sequence"/>
</dbReference>
<dbReference type="FunFam" id="3.30.420.10:FF:000045">
    <property type="entry name" value="3'-5' exonuclease DinG"/>
    <property type="match status" value="1"/>
</dbReference>